<dbReference type="AlphaFoldDB" id="A0A7S0BJL2"/>
<evidence type="ECO:0000256" key="2">
    <source>
        <dbReference type="SAM" id="Phobius"/>
    </source>
</evidence>
<keyword evidence="2" id="KW-0812">Transmembrane</keyword>
<reference evidence="3" key="1">
    <citation type="submission" date="2021-01" db="EMBL/GenBank/DDBJ databases">
        <authorList>
            <person name="Corre E."/>
            <person name="Pelletier E."/>
            <person name="Niang G."/>
            <person name="Scheremetjew M."/>
            <person name="Finn R."/>
            <person name="Kale V."/>
            <person name="Holt S."/>
            <person name="Cochrane G."/>
            <person name="Meng A."/>
            <person name="Brown T."/>
            <person name="Cohen L."/>
        </authorList>
    </citation>
    <scope>NUCLEOTIDE SEQUENCE</scope>
    <source>
        <strain evidence="3">UTEX LB 2760</strain>
    </source>
</reference>
<proteinExistence type="predicted"/>
<sequence length="219" mass="23971">MNSGFVLNVGCSRSRELTVRAASRKGRKGKAAKGGKQVRPGSGTGFGPPKEEKLEHVDTEIVAESDYVGGKRSAEEEVMAKFGVYQSSGAKVLQEKAERKRRADAEREKNKVSTYSKIVSKLGIDGVGKLDKALSTACTICLLVFFITGILIGAEAFFKATGRDVPQNLDQFLVEGVNYVFTPSLLIFFACSINLGLLKSAQIDEANDYIRRQQEQNRR</sequence>
<feature type="transmembrane region" description="Helical" evidence="2">
    <location>
        <begin position="137"/>
        <end position="158"/>
    </location>
</feature>
<keyword evidence="2" id="KW-1133">Transmembrane helix</keyword>
<feature type="region of interest" description="Disordered" evidence="1">
    <location>
        <begin position="17"/>
        <end position="55"/>
    </location>
</feature>
<feature type="compositionally biased region" description="Basic residues" evidence="1">
    <location>
        <begin position="22"/>
        <end position="33"/>
    </location>
</feature>
<keyword evidence="2" id="KW-0472">Membrane</keyword>
<organism evidence="3">
    <name type="scientific">Rhodosorus marinus</name>
    <dbReference type="NCBI Taxonomy" id="101924"/>
    <lineage>
        <taxon>Eukaryota</taxon>
        <taxon>Rhodophyta</taxon>
        <taxon>Stylonematophyceae</taxon>
        <taxon>Stylonematales</taxon>
        <taxon>Stylonemataceae</taxon>
        <taxon>Rhodosorus</taxon>
    </lineage>
</organism>
<protein>
    <submittedName>
        <fullName evidence="3">Uncharacterized protein</fullName>
    </submittedName>
</protein>
<feature type="transmembrane region" description="Helical" evidence="2">
    <location>
        <begin position="178"/>
        <end position="198"/>
    </location>
</feature>
<accession>A0A7S0BJL2</accession>
<gene>
    <name evidence="3" type="ORF">RMAR0315_LOCUS5729</name>
</gene>
<dbReference type="EMBL" id="HBEK01010421">
    <property type="protein sequence ID" value="CAD8395743.1"/>
    <property type="molecule type" value="Transcribed_RNA"/>
</dbReference>
<evidence type="ECO:0000313" key="3">
    <source>
        <dbReference type="EMBL" id="CAD8395743.1"/>
    </source>
</evidence>
<evidence type="ECO:0000256" key="1">
    <source>
        <dbReference type="SAM" id="MobiDB-lite"/>
    </source>
</evidence>
<name>A0A7S0BJL2_9RHOD</name>